<protein>
    <submittedName>
        <fullName evidence="1">Uncharacterized protein</fullName>
    </submittedName>
</protein>
<organism evidence="1 2">
    <name type="scientific">Thalassiosira oceanica</name>
    <name type="common">Marine diatom</name>
    <dbReference type="NCBI Taxonomy" id="159749"/>
    <lineage>
        <taxon>Eukaryota</taxon>
        <taxon>Sar</taxon>
        <taxon>Stramenopiles</taxon>
        <taxon>Ochrophyta</taxon>
        <taxon>Bacillariophyta</taxon>
        <taxon>Coscinodiscophyceae</taxon>
        <taxon>Thalassiosirophycidae</taxon>
        <taxon>Thalassiosirales</taxon>
        <taxon>Thalassiosiraceae</taxon>
        <taxon>Thalassiosira</taxon>
    </lineage>
</organism>
<dbReference type="OrthoDB" id="47573at2759"/>
<dbReference type="Proteomes" id="UP000266841">
    <property type="component" value="Unassembled WGS sequence"/>
</dbReference>
<gene>
    <name evidence="1" type="ORF">THAOC_10617</name>
</gene>
<reference evidence="1 2" key="1">
    <citation type="journal article" date="2012" name="Genome Biol.">
        <title>Genome and low-iron response of an oceanic diatom adapted to chronic iron limitation.</title>
        <authorList>
            <person name="Lommer M."/>
            <person name="Specht M."/>
            <person name="Roy A.S."/>
            <person name="Kraemer L."/>
            <person name="Andreson R."/>
            <person name="Gutowska M.A."/>
            <person name="Wolf J."/>
            <person name="Bergner S.V."/>
            <person name="Schilhabel M.B."/>
            <person name="Klostermeier U.C."/>
            <person name="Beiko R.G."/>
            <person name="Rosenstiel P."/>
            <person name="Hippler M."/>
            <person name="Laroche J."/>
        </authorList>
    </citation>
    <scope>NUCLEOTIDE SEQUENCE [LARGE SCALE GENOMIC DNA]</scope>
    <source>
        <strain evidence="1 2">CCMP1005</strain>
    </source>
</reference>
<name>K0SS81_THAOC</name>
<evidence type="ECO:0000313" key="1">
    <source>
        <dbReference type="EMBL" id="EJK68225.1"/>
    </source>
</evidence>
<comment type="caution">
    <text evidence="1">The sequence shown here is derived from an EMBL/GenBank/DDBJ whole genome shotgun (WGS) entry which is preliminary data.</text>
</comment>
<keyword evidence="2" id="KW-1185">Reference proteome</keyword>
<dbReference type="AlphaFoldDB" id="K0SS81"/>
<evidence type="ECO:0000313" key="2">
    <source>
        <dbReference type="Proteomes" id="UP000266841"/>
    </source>
</evidence>
<dbReference type="EMBL" id="AGNL01011738">
    <property type="protein sequence ID" value="EJK68225.1"/>
    <property type="molecule type" value="Genomic_DNA"/>
</dbReference>
<proteinExistence type="predicted"/>
<sequence>MEAISTTTGTDGPDPCMGGRVHPLACSYLLVAVACKLFEKRKIPDPYLQGSGHGPGKNHLRRRQDYEAVENRRNMFSDEMMADILRCAAKENPTSLVAALADWIILRQYTGFRLSERAQETCRAYARIGHTPDAMAMTRDDFVFKGPHGLTLDQHNLPAYADIESVAPTAPPDVRVAAALRIVERADQLNNPSHHRWVCMTATTVPNSSQALTPPRFYVPSLPPFTSSIRRRDATKQSCLATRLTPFVFWPQTFCTAKECPTRTFRSACGGKAPRSSTIYGTLHLRCRPTQRAHGHPYPDLSDRAGRPLNNALMGIPTNNLPDLSDRAGRPLNRFRLPQPTDSFRALAAAAAA</sequence>
<accession>K0SS81</accession>